<dbReference type="InterPro" id="IPR028325">
    <property type="entry name" value="VG_K_chnl"/>
</dbReference>
<dbReference type="SUPFAM" id="SSF81324">
    <property type="entry name" value="Voltage-gated potassium channels"/>
    <property type="match status" value="1"/>
</dbReference>
<keyword evidence="8 12" id="KW-1133">Transmembrane helix</keyword>
<dbReference type="InterPro" id="IPR027359">
    <property type="entry name" value="Volt_channel_dom_sf"/>
</dbReference>
<sequence>MTGFKDIFSGQDWRKRLYIVIFEADTPAGRRFDQILLIAILLSLLTVMLESVASIRASHGRLLFALDWLFTGLFTAEYVLRLMCVPRPARYARSLFGLIDLLSILPLYIGLVVPEGRFLTDIRVLRLLRVFRVLNLPRYLDEASELKSAMLASRRKISVFLLGVLLLVILLGTLMYVVEGEEHGFTSIPVSIYWAIVTLTTVGFGDITPKTPLGQMLASVVMILGYGIIAVPTGIVTAEIARSSPRPGNQSATRLCPHCFSEGHDLDARYCKHCSGELPPPLSGVAGPVEEIRS</sequence>
<keyword evidence="9" id="KW-0406">Ion transport</keyword>
<dbReference type="PANTHER" id="PTHR11537">
    <property type="entry name" value="VOLTAGE-GATED POTASSIUM CHANNEL"/>
    <property type="match status" value="1"/>
</dbReference>
<dbReference type="PANTHER" id="PTHR11537:SF254">
    <property type="entry name" value="POTASSIUM VOLTAGE-GATED CHANNEL PROTEIN SHAB"/>
    <property type="match status" value="1"/>
</dbReference>
<dbReference type="Pfam" id="PF00520">
    <property type="entry name" value="Ion_trans"/>
    <property type="match status" value="1"/>
</dbReference>
<evidence type="ECO:0000256" key="3">
    <source>
        <dbReference type="ARBA" id="ARBA00022538"/>
    </source>
</evidence>
<keyword evidence="3" id="KW-0633">Potassium transport</keyword>
<reference evidence="14" key="1">
    <citation type="journal article" date="2014" name="Int. J. Syst. Evol. Microbiol.">
        <title>Complete genome sequence of Corynebacterium casei LMG S-19264T (=DSM 44701T), isolated from a smear-ripened cheese.</title>
        <authorList>
            <consortium name="US DOE Joint Genome Institute (JGI-PGF)"/>
            <person name="Walter F."/>
            <person name="Albersmeier A."/>
            <person name="Kalinowski J."/>
            <person name="Ruckert C."/>
        </authorList>
    </citation>
    <scope>NUCLEOTIDE SEQUENCE</scope>
    <source>
        <strain evidence="14">KCTC 32182</strain>
    </source>
</reference>
<dbReference type="GO" id="GO:0005249">
    <property type="term" value="F:voltage-gated potassium channel activity"/>
    <property type="evidence" value="ECO:0007669"/>
    <property type="project" value="InterPro"/>
</dbReference>
<evidence type="ECO:0000256" key="10">
    <source>
        <dbReference type="ARBA" id="ARBA00023136"/>
    </source>
</evidence>
<gene>
    <name evidence="14" type="ORF">GCM10011289_04680</name>
</gene>
<evidence type="ECO:0000256" key="8">
    <source>
        <dbReference type="ARBA" id="ARBA00022989"/>
    </source>
</evidence>
<feature type="transmembrane region" description="Helical" evidence="12">
    <location>
        <begin position="62"/>
        <end position="80"/>
    </location>
</feature>
<evidence type="ECO:0000256" key="6">
    <source>
        <dbReference type="ARBA" id="ARBA00022882"/>
    </source>
</evidence>
<keyword evidence="15" id="KW-1185">Reference proteome</keyword>
<evidence type="ECO:0000256" key="1">
    <source>
        <dbReference type="ARBA" id="ARBA00004141"/>
    </source>
</evidence>
<evidence type="ECO:0000313" key="14">
    <source>
        <dbReference type="EMBL" id="GGY05171.1"/>
    </source>
</evidence>
<dbReference type="Gene3D" id="1.20.120.350">
    <property type="entry name" value="Voltage-gated potassium channels. Chain C"/>
    <property type="match status" value="1"/>
</dbReference>
<evidence type="ECO:0000256" key="4">
    <source>
        <dbReference type="ARBA" id="ARBA00022692"/>
    </source>
</evidence>
<comment type="subcellular location">
    <subcellularLocation>
        <location evidence="1">Membrane</location>
        <topology evidence="1">Multi-pass membrane protein</topology>
    </subcellularLocation>
</comment>
<feature type="transmembrane region" description="Helical" evidence="12">
    <location>
        <begin position="35"/>
        <end position="55"/>
    </location>
</feature>
<accession>A0A918U707</accession>
<keyword evidence="4 12" id="KW-0812">Transmembrane</keyword>
<keyword evidence="5" id="KW-0631">Potassium channel</keyword>
<dbReference type="EMBL" id="BMYX01000001">
    <property type="protein sequence ID" value="GGY05171.1"/>
    <property type="molecule type" value="Genomic_DNA"/>
</dbReference>
<feature type="transmembrane region" description="Helical" evidence="12">
    <location>
        <begin position="184"/>
        <end position="204"/>
    </location>
</feature>
<keyword evidence="11" id="KW-0407">Ion channel</keyword>
<dbReference type="Gene3D" id="1.10.287.70">
    <property type="match status" value="1"/>
</dbReference>
<dbReference type="PRINTS" id="PR00169">
    <property type="entry name" value="KCHANNEL"/>
</dbReference>
<evidence type="ECO:0000256" key="11">
    <source>
        <dbReference type="ARBA" id="ARBA00023303"/>
    </source>
</evidence>
<reference evidence="14" key="2">
    <citation type="submission" date="2020-09" db="EMBL/GenBank/DDBJ databases">
        <authorList>
            <person name="Sun Q."/>
            <person name="Kim S."/>
        </authorList>
    </citation>
    <scope>NUCLEOTIDE SEQUENCE</scope>
    <source>
        <strain evidence="14">KCTC 32182</strain>
    </source>
</reference>
<evidence type="ECO:0000256" key="9">
    <source>
        <dbReference type="ARBA" id="ARBA00023065"/>
    </source>
</evidence>
<dbReference type="GO" id="GO:0001508">
    <property type="term" value="P:action potential"/>
    <property type="evidence" value="ECO:0007669"/>
    <property type="project" value="TreeGrafter"/>
</dbReference>
<feature type="transmembrane region" description="Helical" evidence="12">
    <location>
        <begin position="157"/>
        <end position="178"/>
    </location>
</feature>
<evidence type="ECO:0000256" key="7">
    <source>
        <dbReference type="ARBA" id="ARBA00022958"/>
    </source>
</evidence>
<evidence type="ECO:0000313" key="15">
    <source>
        <dbReference type="Proteomes" id="UP000645257"/>
    </source>
</evidence>
<keyword evidence="10 12" id="KW-0472">Membrane</keyword>
<dbReference type="RefSeq" id="WP_189530705.1">
    <property type="nucleotide sequence ID" value="NZ_BMYX01000001.1"/>
</dbReference>
<protein>
    <submittedName>
        <fullName evidence="14">Ion transporter</fullName>
    </submittedName>
</protein>
<feature type="transmembrane region" description="Helical" evidence="12">
    <location>
        <begin position="92"/>
        <end position="113"/>
    </location>
</feature>
<keyword evidence="6" id="KW-0851">Voltage-gated channel</keyword>
<comment type="caution">
    <text evidence="14">The sequence shown here is derived from an EMBL/GenBank/DDBJ whole genome shotgun (WGS) entry which is preliminary data.</text>
</comment>
<dbReference type="AlphaFoldDB" id="A0A918U707"/>
<evidence type="ECO:0000256" key="12">
    <source>
        <dbReference type="SAM" id="Phobius"/>
    </source>
</evidence>
<evidence type="ECO:0000256" key="5">
    <source>
        <dbReference type="ARBA" id="ARBA00022826"/>
    </source>
</evidence>
<feature type="domain" description="Ion transport" evidence="13">
    <location>
        <begin position="31"/>
        <end position="242"/>
    </location>
</feature>
<organism evidence="14 15">
    <name type="scientific">Paludibacterium paludis</name>
    <dbReference type="NCBI Taxonomy" id="1225769"/>
    <lineage>
        <taxon>Bacteria</taxon>
        <taxon>Pseudomonadati</taxon>
        <taxon>Pseudomonadota</taxon>
        <taxon>Betaproteobacteria</taxon>
        <taxon>Neisseriales</taxon>
        <taxon>Chromobacteriaceae</taxon>
        <taxon>Paludibacterium</taxon>
    </lineage>
</organism>
<keyword evidence="7" id="KW-0630">Potassium</keyword>
<feature type="transmembrane region" description="Helical" evidence="12">
    <location>
        <begin position="216"/>
        <end position="236"/>
    </location>
</feature>
<proteinExistence type="predicted"/>
<name>A0A918U707_9NEIS</name>
<keyword evidence="2" id="KW-0813">Transport</keyword>
<evidence type="ECO:0000259" key="13">
    <source>
        <dbReference type="Pfam" id="PF00520"/>
    </source>
</evidence>
<dbReference type="GO" id="GO:0008076">
    <property type="term" value="C:voltage-gated potassium channel complex"/>
    <property type="evidence" value="ECO:0007669"/>
    <property type="project" value="InterPro"/>
</dbReference>
<dbReference type="InterPro" id="IPR005821">
    <property type="entry name" value="Ion_trans_dom"/>
</dbReference>
<evidence type="ECO:0000256" key="2">
    <source>
        <dbReference type="ARBA" id="ARBA00022448"/>
    </source>
</evidence>
<dbReference type="Proteomes" id="UP000645257">
    <property type="component" value="Unassembled WGS sequence"/>
</dbReference>